<reference evidence="1 2" key="1">
    <citation type="submission" date="2013-07" db="EMBL/GenBank/DDBJ databases">
        <title>Draft genome sequence of Pseudoalteromonas luteoviolacea 2ta16.</title>
        <authorList>
            <person name="Allen E.E."/>
            <person name="Azam F."/>
            <person name="Podell S."/>
        </authorList>
    </citation>
    <scope>NUCLEOTIDE SEQUENCE [LARGE SCALE GENOMIC DNA]</scope>
    <source>
        <strain evidence="1 2">2ta16</strain>
    </source>
</reference>
<dbReference type="AlphaFoldDB" id="V4HUE3"/>
<proteinExistence type="predicted"/>
<dbReference type="EMBL" id="AUSV01000113">
    <property type="protein sequence ID" value="ESP91539.1"/>
    <property type="molecule type" value="Genomic_DNA"/>
</dbReference>
<comment type="caution">
    <text evidence="1">The sequence shown here is derived from an EMBL/GenBank/DDBJ whole genome shotgun (WGS) entry which is preliminary data.</text>
</comment>
<dbReference type="Proteomes" id="UP000017820">
    <property type="component" value="Unassembled WGS sequence"/>
</dbReference>
<evidence type="ECO:0000313" key="2">
    <source>
        <dbReference type="Proteomes" id="UP000017820"/>
    </source>
</evidence>
<dbReference type="GeneID" id="29919779"/>
<protein>
    <submittedName>
        <fullName evidence="1">Uncharacterized protein</fullName>
    </submittedName>
</protein>
<sequence length="122" mass="13811">MYDRSYGILFSEFSDSTKYDDFRFVIPCLEAIRLQLESLSLKSDGVFEFYLVSVCSHSTDNCYPEIGVHTKSGKLSDSDYDLLESIVIKETQSISAESQYSNHSNLAAPSWARLKKLGSYPE</sequence>
<organism evidence="1 2">
    <name type="scientific">Pseudoalteromonas luteoviolacea (strain 2ta16)</name>
    <dbReference type="NCBI Taxonomy" id="1353533"/>
    <lineage>
        <taxon>Bacteria</taxon>
        <taxon>Pseudomonadati</taxon>
        <taxon>Pseudomonadota</taxon>
        <taxon>Gammaproteobacteria</taxon>
        <taxon>Alteromonadales</taxon>
        <taxon>Pseudoalteromonadaceae</taxon>
        <taxon>Pseudoalteromonas</taxon>
    </lineage>
</organism>
<accession>V4HUE3</accession>
<gene>
    <name evidence="1" type="ORF">PL2TA16_00338</name>
</gene>
<evidence type="ECO:0000313" key="1">
    <source>
        <dbReference type="EMBL" id="ESP91539.1"/>
    </source>
</evidence>
<name>V4HUE3_PSEL2</name>
<dbReference type="RefSeq" id="WP_023401141.1">
    <property type="nucleotide sequence ID" value="NZ_AUSV01000113.1"/>
</dbReference>